<reference evidence="1 2" key="1">
    <citation type="submission" date="2016-04" db="EMBL/GenBank/DDBJ databases">
        <title>Genome analyses suggest a sexual origin of heterokaryosis in a supposedly ancient asexual fungus.</title>
        <authorList>
            <person name="Ropars J."/>
            <person name="Sedzielewska K."/>
            <person name="Noel J."/>
            <person name="Charron P."/>
            <person name="Farinelli L."/>
            <person name="Marton T."/>
            <person name="Kruger M."/>
            <person name="Pelin A."/>
            <person name="Brachmann A."/>
            <person name="Corradi N."/>
        </authorList>
    </citation>
    <scope>NUCLEOTIDE SEQUENCE [LARGE SCALE GENOMIC DNA]</scope>
    <source>
        <strain evidence="1 2">A5</strain>
    </source>
</reference>
<reference evidence="1 2" key="2">
    <citation type="submission" date="2017-09" db="EMBL/GenBank/DDBJ databases">
        <title>Extensive intraspecific genome diversity in a model arbuscular mycorrhizal fungus.</title>
        <authorList>
            <person name="Chen E.C."/>
            <person name="Morin E."/>
            <person name="Beaudet D."/>
            <person name="Noel J."/>
            <person name="Ndikumana S."/>
            <person name="Charron P."/>
            <person name="St-Onge C."/>
            <person name="Giorgi J."/>
            <person name="Grigoriev I.V."/>
            <person name="Roux C."/>
            <person name="Martin F.M."/>
            <person name="Corradi N."/>
        </authorList>
    </citation>
    <scope>NUCLEOTIDE SEQUENCE [LARGE SCALE GENOMIC DNA]</scope>
    <source>
        <strain evidence="1 2">A5</strain>
    </source>
</reference>
<protein>
    <submittedName>
        <fullName evidence="1">Uncharacterized protein</fullName>
    </submittedName>
</protein>
<name>A0A2N0NSP8_9GLOM</name>
<dbReference type="Proteomes" id="UP000232722">
    <property type="component" value="Unassembled WGS sequence"/>
</dbReference>
<dbReference type="EMBL" id="LLXJ01003093">
    <property type="protein sequence ID" value="PKB97599.1"/>
    <property type="molecule type" value="Genomic_DNA"/>
</dbReference>
<comment type="caution">
    <text evidence="1">The sequence shown here is derived from an EMBL/GenBank/DDBJ whole genome shotgun (WGS) entry which is preliminary data.</text>
</comment>
<gene>
    <name evidence="1" type="ORF">RhiirA5_432829</name>
</gene>
<evidence type="ECO:0000313" key="1">
    <source>
        <dbReference type="EMBL" id="PKB97599.1"/>
    </source>
</evidence>
<sequence>MPRQCNKRHKNVREAPYVVNSHRMVLYLLFFSSSFLGLSSPLEITKSEGDDLAVYVFGWGIEGIEISVED</sequence>
<dbReference type="AlphaFoldDB" id="A0A2N0NSP8"/>
<accession>A0A2N0NSP8</accession>
<proteinExistence type="predicted"/>
<organism evidence="1 2">
    <name type="scientific">Rhizophagus irregularis</name>
    <dbReference type="NCBI Taxonomy" id="588596"/>
    <lineage>
        <taxon>Eukaryota</taxon>
        <taxon>Fungi</taxon>
        <taxon>Fungi incertae sedis</taxon>
        <taxon>Mucoromycota</taxon>
        <taxon>Glomeromycotina</taxon>
        <taxon>Glomeromycetes</taxon>
        <taxon>Glomerales</taxon>
        <taxon>Glomeraceae</taxon>
        <taxon>Rhizophagus</taxon>
    </lineage>
</organism>
<evidence type="ECO:0000313" key="2">
    <source>
        <dbReference type="Proteomes" id="UP000232722"/>
    </source>
</evidence>